<keyword evidence="6" id="KW-1185">Reference proteome</keyword>
<evidence type="ECO:0000313" key="6">
    <source>
        <dbReference type="Proteomes" id="UP001184230"/>
    </source>
</evidence>
<dbReference type="GO" id="GO:0004519">
    <property type="term" value="F:endonuclease activity"/>
    <property type="evidence" value="ECO:0007669"/>
    <property type="project" value="UniProtKB-KW"/>
</dbReference>
<reference evidence="5 6" key="1">
    <citation type="submission" date="2023-07" db="EMBL/GenBank/DDBJ databases">
        <title>Sorghum-associated microbial communities from plants grown in Nebraska, USA.</title>
        <authorList>
            <person name="Schachtman D."/>
        </authorList>
    </citation>
    <scope>NUCLEOTIDE SEQUENCE [LARGE SCALE GENOMIC DNA]</scope>
    <source>
        <strain evidence="5 6">DS1781</strain>
    </source>
</reference>
<dbReference type="PROSITE" id="PS50830">
    <property type="entry name" value="TNASE_3"/>
    <property type="match status" value="1"/>
</dbReference>
<keyword evidence="3" id="KW-0378">Hydrolase</keyword>
<dbReference type="EMBL" id="JAVDRF010000005">
    <property type="protein sequence ID" value="MDR6537050.1"/>
    <property type="molecule type" value="Genomic_DNA"/>
</dbReference>
<dbReference type="SUPFAM" id="SSF50199">
    <property type="entry name" value="Staphylococcal nuclease"/>
    <property type="match status" value="1"/>
</dbReference>
<dbReference type="InterPro" id="IPR035437">
    <property type="entry name" value="SNase_OB-fold_sf"/>
</dbReference>
<comment type="caution">
    <text evidence="5">The sequence shown here is derived from an EMBL/GenBank/DDBJ whole genome shotgun (WGS) entry which is preliminary data.</text>
</comment>
<evidence type="ECO:0000256" key="3">
    <source>
        <dbReference type="ARBA" id="ARBA00022801"/>
    </source>
</evidence>
<proteinExistence type="predicted"/>
<sequence>MARFRFMLSAALFCLVVAISDGDTLKLRCGDAGAFRQLTVRLHAIDAPELSQPFGRRAKQALSQITYRKTARLDCQEDEDRYHRLVCRVRVAPDSCTEAHCAKTLDAGLAMLNAGMAWWSRAYAGEQSPTERGQYAFAESDAKARRAGLWADRNSVPPWTWRAGHPRPH</sequence>
<evidence type="ECO:0000256" key="2">
    <source>
        <dbReference type="ARBA" id="ARBA00022759"/>
    </source>
</evidence>
<dbReference type="RefSeq" id="WP_309902627.1">
    <property type="nucleotide sequence ID" value="NZ_JAVDRF010000005.1"/>
</dbReference>
<keyword evidence="1" id="KW-0540">Nuclease</keyword>
<dbReference type="Proteomes" id="UP001184230">
    <property type="component" value="Unassembled WGS sequence"/>
</dbReference>
<evidence type="ECO:0000259" key="4">
    <source>
        <dbReference type="PROSITE" id="PS50830"/>
    </source>
</evidence>
<keyword evidence="2 5" id="KW-0255">Endonuclease</keyword>
<evidence type="ECO:0000256" key="1">
    <source>
        <dbReference type="ARBA" id="ARBA00022722"/>
    </source>
</evidence>
<dbReference type="PANTHER" id="PTHR12302:SF3">
    <property type="entry name" value="SERINE_THREONINE-PROTEIN KINASE 31"/>
    <property type="match status" value="1"/>
</dbReference>
<protein>
    <submittedName>
        <fullName evidence="5">Endonuclease YncB(Thermonuclease family)</fullName>
    </submittedName>
</protein>
<evidence type="ECO:0000313" key="5">
    <source>
        <dbReference type="EMBL" id="MDR6537050.1"/>
    </source>
</evidence>
<gene>
    <name evidence="5" type="ORF">J2739_002823</name>
</gene>
<feature type="domain" description="TNase-like" evidence="4">
    <location>
        <begin position="10"/>
        <end position="152"/>
    </location>
</feature>
<dbReference type="Gene3D" id="2.40.50.90">
    <property type="match status" value="1"/>
</dbReference>
<dbReference type="SMART" id="SM00318">
    <property type="entry name" value="SNc"/>
    <property type="match status" value="1"/>
</dbReference>
<dbReference type="Pfam" id="PF00565">
    <property type="entry name" value="SNase"/>
    <property type="match status" value="1"/>
</dbReference>
<name>A0ABU1NF09_9BURK</name>
<organism evidence="5 6">
    <name type="scientific">Variovorax soli</name>
    <dbReference type="NCBI Taxonomy" id="376815"/>
    <lineage>
        <taxon>Bacteria</taxon>
        <taxon>Pseudomonadati</taxon>
        <taxon>Pseudomonadota</taxon>
        <taxon>Betaproteobacteria</taxon>
        <taxon>Burkholderiales</taxon>
        <taxon>Comamonadaceae</taxon>
        <taxon>Variovorax</taxon>
    </lineage>
</organism>
<accession>A0ABU1NF09</accession>
<dbReference type="InterPro" id="IPR016071">
    <property type="entry name" value="Staphylococal_nuclease_OB-fold"/>
</dbReference>
<dbReference type="PANTHER" id="PTHR12302">
    <property type="entry name" value="EBNA2 BINDING PROTEIN P100"/>
    <property type="match status" value="1"/>
</dbReference>